<proteinExistence type="predicted"/>
<dbReference type="RefSeq" id="XP_029216110.1">
    <property type="nucleotide sequence ID" value="XM_029360751.1"/>
</dbReference>
<evidence type="ECO:0000313" key="1">
    <source>
        <dbReference type="EMBL" id="PFH32101.1"/>
    </source>
</evidence>
<protein>
    <submittedName>
        <fullName evidence="1">Uncharacterized protein</fullName>
    </submittedName>
</protein>
<accession>A0A2A9M723</accession>
<dbReference type="KEGG" id="bbes:BESB_020420"/>
<dbReference type="EMBL" id="NWUJ01000012">
    <property type="protein sequence ID" value="PFH32101.1"/>
    <property type="molecule type" value="Genomic_DNA"/>
</dbReference>
<name>A0A2A9M723_BESBE</name>
<comment type="caution">
    <text evidence="1">The sequence shown here is derived from an EMBL/GenBank/DDBJ whole genome shotgun (WGS) entry which is preliminary data.</text>
</comment>
<sequence length="94" mass="10482">MSFILNEEAKLRRGETYSRATTLRGADGTEALVPINPQEVSEAMQRFDVFSPDERHTRVDEILEKYVESRGPLSALQSVRSLDGESSPDPCAPE</sequence>
<dbReference type="AlphaFoldDB" id="A0A2A9M723"/>
<evidence type="ECO:0000313" key="2">
    <source>
        <dbReference type="Proteomes" id="UP000224006"/>
    </source>
</evidence>
<dbReference type="VEuPathDB" id="ToxoDB:BESB_020420"/>
<keyword evidence="2" id="KW-1185">Reference proteome</keyword>
<dbReference type="GeneID" id="40307103"/>
<reference evidence="1 2" key="1">
    <citation type="submission" date="2017-09" db="EMBL/GenBank/DDBJ databases">
        <title>Genome sequencing of Besnoitia besnoiti strain Bb-Ger1.</title>
        <authorList>
            <person name="Schares G."/>
            <person name="Venepally P."/>
            <person name="Lorenzi H.A."/>
        </authorList>
    </citation>
    <scope>NUCLEOTIDE SEQUENCE [LARGE SCALE GENOMIC DNA]</scope>
    <source>
        <strain evidence="1 2">Bb-Ger1</strain>
    </source>
</reference>
<dbReference type="OrthoDB" id="333431at2759"/>
<gene>
    <name evidence="1" type="ORF">BESB_020420</name>
</gene>
<dbReference type="Proteomes" id="UP000224006">
    <property type="component" value="Chromosome XI"/>
</dbReference>
<organism evidence="1 2">
    <name type="scientific">Besnoitia besnoiti</name>
    <name type="common">Apicomplexan protozoan</name>
    <dbReference type="NCBI Taxonomy" id="94643"/>
    <lineage>
        <taxon>Eukaryota</taxon>
        <taxon>Sar</taxon>
        <taxon>Alveolata</taxon>
        <taxon>Apicomplexa</taxon>
        <taxon>Conoidasida</taxon>
        <taxon>Coccidia</taxon>
        <taxon>Eucoccidiorida</taxon>
        <taxon>Eimeriorina</taxon>
        <taxon>Sarcocystidae</taxon>
        <taxon>Besnoitia</taxon>
    </lineage>
</organism>